<name>A0A4Z2HXM3_9TELE</name>
<dbReference type="AlphaFoldDB" id="A0A4Z2HXM3"/>
<dbReference type="Proteomes" id="UP000314294">
    <property type="component" value="Unassembled WGS sequence"/>
</dbReference>
<sequence>MKPSLVMACLHMSQLLAFLNGFILKVCVWTPSSSSGCGRKRKEEGSGGSRSDGCQRVRGQQSTFGTLKRYIRPRLHLGAARCPLLSGWRTLELGHLEPPEGALRLKQLNLTLNT</sequence>
<comment type="caution">
    <text evidence="3">The sequence shown here is derived from an EMBL/GenBank/DDBJ whole genome shotgun (WGS) entry which is preliminary data.</text>
</comment>
<keyword evidence="2" id="KW-0732">Signal</keyword>
<dbReference type="EMBL" id="SRLO01000165">
    <property type="protein sequence ID" value="TNN70280.1"/>
    <property type="molecule type" value="Genomic_DNA"/>
</dbReference>
<protein>
    <recommendedName>
        <fullName evidence="5">Secreted protein</fullName>
    </recommendedName>
</protein>
<proteinExistence type="predicted"/>
<evidence type="ECO:0008006" key="5">
    <source>
        <dbReference type="Google" id="ProtNLM"/>
    </source>
</evidence>
<reference evidence="3 4" key="1">
    <citation type="submission" date="2019-03" db="EMBL/GenBank/DDBJ databases">
        <title>First draft genome of Liparis tanakae, snailfish: a comprehensive survey of snailfish specific genes.</title>
        <authorList>
            <person name="Kim W."/>
            <person name="Song I."/>
            <person name="Jeong J.-H."/>
            <person name="Kim D."/>
            <person name="Kim S."/>
            <person name="Ryu S."/>
            <person name="Song J.Y."/>
            <person name="Lee S.K."/>
        </authorList>
    </citation>
    <scope>NUCLEOTIDE SEQUENCE [LARGE SCALE GENOMIC DNA]</scope>
    <source>
        <tissue evidence="3">Muscle</tissue>
    </source>
</reference>
<evidence type="ECO:0000256" key="2">
    <source>
        <dbReference type="SAM" id="SignalP"/>
    </source>
</evidence>
<feature type="chain" id="PRO_5021401198" description="Secreted protein" evidence="2">
    <location>
        <begin position="22"/>
        <end position="114"/>
    </location>
</feature>
<gene>
    <name evidence="3" type="ORF">EYF80_019494</name>
</gene>
<accession>A0A4Z2HXM3</accession>
<feature type="region of interest" description="Disordered" evidence="1">
    <location>
        <begin position="32"/>
        <end position="60"/>
    </location>
</feature>
<keyword evidence="4" id="KW-1185">Reference proteome</keyword>
<evidence type="ECO:0000313" key="4">
    <source>
        <dbReference type="Proteomes" id="UP000314294"/>
    </source>
</evidence>
<feature type="signal peptide" evidence="2">
    <location>
        <begin position="1"/>
        <end position="21"/>
    </location>
</feature>
<organism evidence="3 4">
    <name type="scientific">Liparis tanakae</name>
    <name type="common">Tanaka's snailfish</name>
    <dbReference type="NCBI Taxonomy" id="230148"/>
    <lineage>
        <taxon>Eukaryota</taxon>
        <taxon>Metazoa</taxon>
        <taxon>Chordata</taxon>
        <taxon>Craniata</taxon>
        <taxon>Vertebrata</taxon>
        <taxon>Euteleostomi</taxon>
        <taxon>Actinopterygii</taxon>
        <taxon>Neopterygii</taxon>
        <taxon>Teleostei</taxon>
        <taxon>Neoteleostei</taxon>
        <taxon>Acanthomorphata</taxon>
        <taxon>Eupercaria</taxon>
        <taxon>Perciformes</taxon>
        <taxon>Cottioidei</taxon>
        <taxon>Cottales</taxon>
        <taxon>Liparidae</taxon>
        <taxon>Liparis</taxon>
    </lineage>
</organism>
<evidence type="ECO:0000313" key="3">
    <source>
        <dbReference type="EMBL" id="TNN70280.1"/>
    </source>
</evidence>
<evidence type="ECO:0000256" key="1">
    <source>
        <dbReference type="SAM" id="MobiDB-lite"/>
    </source>
</evidence>